<dbReference type="PANTHER" id="PTHR43477">
    <property type="entry name" value="DIHYDROANTICAPSIN 7-DEHYDROGENASE"/>
    <property type="match status" value="1"/>
</dbReference>
<dbReference type="RefSeq" id="WP_208253161.1">
    <property type="nucleotide sequence ID" value="NZ_JAGEOJ010000001.1"/>
</dbReference>
<sequence length="262" mass="26320">MDTATAPIPVRSPLPDGLAGSTVVILGGTSGIGLAAGAMLRSVGARVVLVGRNKGRLDAAVERVGGGDQVIGETADVADLDALEGIFERAGSVDHVLVTAGVIGGPTPVTEVTRDGAWEDFQSRLWGVLATARVAASRLPVGGSITFTSGTLLMRPIPGFAGTIAAAGGVEPLSRQLAVELAPRRLRVNTVRYGVIDTPLARTVAGAGPDTEGDEKMAQAALATPLGRYGTADEAAAAAVFVMANPYVTGSILTIDGGGSLA</sequence>
<gene>
    <name evidence="3" type="ORF">J4573_00420</name>
</gene>
<evidence type="ECO:0000313" key="4">
    <source>
        <dbReference type="Proteomes" id="UP000669179"/>
    </source>
</evidence>
<accession>A0A939P9Q1</accession>
<dbReference type="EMBL" id="JAGEOJ010000001">
    <property type="protein sequence ID" value="MBO2445544.1"/>
    <property type="molecule type" value="Genomic_DNA"/>
</dbReference>
<dbReference type="Gene3D" id="3.40.50.720">
    <property type="entry name" value="NAD(P)-binding Rossmann-like Domain"/>
    <property type="match status" value="1"/>
</dbReference>
<comment type="caution">
    <text evidence="3">The sequence shown here is derived from an EMBL/GenBank/DDBJ whole genome shotgun (WGS) entry which is preliminary data.</text>
</comment>
<dbReference type="CDD" id="cd05233">
    <property type="entry name" value="SDR_c"/>
    <property type="match status" value="1"/>
</dbReference>
<name>A0A939P9Q1_9ACTN</name>
<proteinExistence type="inferred from homology"/>
<dbReference type="InterPro" id="IPR036291">
    <property type="entry name" value="NAD(P)-bd_dom_sf"/>
</dbReference>
<reference evidence="3" key="1">
    <citation type="submission" date="2021-03" db="EMBL/GenBank/DDBJ databases">
        <authorList>
            <person name="Kanchanasin P."/>
            <person name="Saeng-In P."/>
            <person name="Phongsopitanun W."/>
            <person name="Yuki M."/>
            <person name="Kudo T."/>
            <person name="Ohkuma M."/>
            <person name="Tanasupawat S."/>
        </authorList>
    </citation>
    <scope>NUCLEOTIDE SEQUENCE</scope>
    <source>
        <strain evidence="3">GKU 128</strain>
    </source>
</reference>
<organism evidence="3 4">
    <name type="scientific">Actinomadura barringtoniae</name>
    <dbReference type="NCBI Taxonomy" id="1427535"/>
    <lineage>
        <taxon>Bacteria</taxon>
        <taxon>Bacillati</taxon>
        <taxon>Actinomycetota</taxon>
        <taxon>Actinomycetes</taxon>
        <taxon>Streptosporangiales</taxon>
        <taxon>Thermomonosporaceae</taxon>
        <taxon>Actinomadura</taxon>
    </lineage>
</organism>
<dbReference type="Pfam" id="PF13561">
    <property type="entry name" value="adh_short_C2"/>
    <property type="match status" value="1"/>
</dbReference>
<dbReference type="GO" id="GO:0016491">
    <property type="term" value="F:oxidoreductase activity"/>
    <property type="evidence" value="ECO:0007669"/>
    <property type="project" value="UniProtKB-KW"/>
</dbReference>
<dbReference type="Proteomes" id="UP000669179">
    <property type="component" value="Unassembled WGS sequence"/>
</dbReference>
<dbReference type="PRINTS" id="PR00081">
    <property type="entry name" value="GDHRDH"/>
</dbReference>
<protein>
    <submittedName>
        <fullName evidence="3">SDR family oxidoreductase</fullName>
    </submittedName>
</protein>
<keyword evidence="2" id="KW-0560">Oxidoreductase</keyword>
<dbReference type="SUPFAM" id="SSF51735">
    <property type="entry name" value="NAD(P)-binding Rossmann-fold domains"/>
    <property type="match status" value="1"/>
</dbReference>
<dbReference type="PANTHER" id="PTHR43477:SF1">
    <property type="entry name" value="DIHYDROANTICAPSIN 7-DEHYDROGENASE"/>
    <property type="match status" value="1"/>
</dbReference>
<dbReference type="AlphaFoldDB" id="A0A939P9Q1"/>
<keyword evidence="4" id="KW-1185">Reference proteome</keyword>
<evidence type="ECO:0000256" key="1">
    <source>
        <dbReference type="ARBA" id="ARBA00006484"/>
    </source>
</evidence>
<dbReference type="InterPro" id="IPR002347">
    <property type="entry name" value="SDR_fam"/>
</dbReference>
<evidence type="ECO:0000313" key="3">
    <source>
        <dbReference type="EMBL" id="MBO2445544.1"/>
    </source>
</evidence>
<evidence type="ECO:0000256" key="2">
    <source>
        <dbReference type="ARBA" id="ARBA00023002"/>
    </source>
</evidence>
<comment type="similarity">
    <text evidence="1">Belongs to the short-chain dehydrogenases/reductases (SDR) family.</text>
</comment>
<dbReference type="InterPro" id="IPR051122">
    <property type="entry name" value="SDR_DHRS6-like"/>
</dbReference>